<organism evidence="1 2">
    <name type="scientific">Streptomyces montanus</name>
    <dbReference type="NCBI Taxonomy" id="2580423"/>
    <lineage>
        <taxon>Bacteria</taxon>
        <taxon>Bacillati</taxon>
        <taxon>Actinomycetota</taxon>
        <taxon>Actinomycetes</taxon>
        <taxon>Kitasatosporales</taxon>
        <taxon>Streptomycetaceae</taxon>
        <taxon>Streptomyces</taxon>
    </lineage>
</organism>
<protein>
    <submittedName>
        <fullName evidence="1">Uncharacterized protein</fullName>
    </submittedName>
</protein>
<dbReference type="AlphaFoldDB" id="A0A5R9FZQ6"/>
<dbReference type="RefSeq" id="WP_138046033.1">
    <property type="nucleotide sequence ID" value="NZ_VBZC01000017.1"/>
</dbReference>
<gene>
    <name evidence="1" type="ORF">FE633_17135</name>
</gene>
<dbReference type="Proteomes" id="UP000305906">
    <property type="component" value="Unassembled WGS sequence"/>
</dbReference>
<proteinExistence type="predicted"/>
<reference evidence="1 2" key="1">
    <citation type="submission" date="2019-05" db="EMBL/GenBank/DDBJ databases">
        <title>Streptomyces sp. NEAU-C151, a novel actinomycete isolated from soil.</title>
        <authorList>
            <person name="Han L."/>
            <person name="Jiang H."/>
        </authorList>
    </citation>
    <scope>NUCLEOTIDE SEQUENCE [LARGE SCALE GENOMIC DNA]</scope>
    <source>
        <strain evidence="1 2">NEAU-C151</strain>
    </source>
</reference>
<evidence type="ECO:0000313" key="2">
    <source>
        <dbReference type="Proteomes" id="UP000305906"/>
    </source>
</evidence>
<keyword evidence="2" id="KW-1185">Reference proteome</keyword>
<evidence type="ECO:0000313" key="1">
    <source>
        <dbReference type="EMBL" id="TLS44875.1"/>
    </source>
</evidence>
<sequence length="160" mass="17531">MTDALFVQIKLSDTQADLLKTAAWPGNTTHNVWSGTRARRDSFRVLHALGLTTNPQFGARLTRDGLDVAKQIQDDPDLRAFDIPARGMVKTTAQRMAGQLDGVAVRAHRNAANGRWITDSLTGHRWVVVSKDRTTILDSGPAAPVVNYAGPENEGVDWKD</sequence>
<dbReference type="EMBL" id="VBZC01000017">
    <property type="protein sequence ID" value="TLS44875.1"/>
    <property type="molecule type" value="Genomic_DNA"/>
</dbReference>
<comment type="caution">
    <text evidence="1">The sequence shown here is derived from an EMBL/GenBank/DDBJ whole genome shotgun (WGS) entry which is preliminary data.</text>
</comment>
<accession>A0A5R9FZQ6</accession>
<name>A0A5R9FZQ6_9ACTN</name>